<dbReference type="InterPro" id="IPR003441">
    <property type="entry name" value="NAC-dom"/>
</dbReference>
<reference evidence="6" key="2">
    <citation type="journal article" date="2024" name="Plant">
        <title>Genomic evolution and insights into agronomic trait innovations of Sesamum species.</title>
        <authorList>
            <person name="Miao H."/>
            <person name="Wang L."/>
            <person name="Qu L."/>
            <person name="Liu H."/>
            <person name="Sun Y."/>
            <person name="Le M."/>
            <person name="Wang Q."/>
            <person name="Wei S."/>
            <person name="Zheng Y."/>
            <person name="Lin W."/>
            <person name="Duan Y."/>
            <person name="Cao H."/>
            <person name="Xiong S."/>
            <person name="Wang X."/>
            <person name="Wei L."/>
            <person name="Li C."/>
            <person name="Ma Q."/>
            <person name="Ju M."/>
            <person name="Zhao R."/>
            <person name="Li G."/>
            <person name="Mu C."/>
            <person name="Tian Q."/>
            <person name="Mei H."/>
            <person name="Zhang T."/>
            <person name="Gao T."/>
            <person name="Zhang H."/>
        </authorList>
    </citation>
    <scope>NUCLEOTIDE SEQUENCE</scope>
    <source>
        <strain evidence="6">G02</strain>
    </source>
</reference>
<name>A0AAW2W8C2_SESRA</name>
<dbReference type="InterPro" id="IPR036093">
    <property type="entry name" value="NAC_dom_sf"/>
</dbReference>
<evidence type="ECO:0000256" key="4">
    <source>
        <dbReference type="ARBA" id="ARBA00023242"/>
    </source>
</evidence>
<dbReference type="GO" id="GO:0003677">
    <property type="term" value="F:DNA binding"/>
    <property type="evidence" value="ECO:0007669"/>
    <property type="project" value="UniProtKB-KW"/>
</dbReference>
<evidence type="ECO:0000256" key="2">
    <source>
        <dbReference type="ARBA" id="ARBA00023125"/>
    </source>
</evidence>
<dbReference type="SUPFAM" id="SSF101941">
    <property type="entry name" value="NAC domain"/>
    <property type="match status" value="2"/>
</dbReference>
<organism evidence="6">
    <name type="scientific">Sesamum radiatum</name>
    <name type="common">Black benniseed</name>
    <dbReference type="NCBI Taxonomy" id="300843"/>
    <lineage>
        <taxon>Eukaryota</taxon>
        <taxon>Viridiplantae</taxon>
        <taxon>Streptophyta</taxon>
        <taxon>Embryophyta</taxon>
        <taxon>Tracheophyta</taxon>
        <taxon>Spermatophyta</taxon>
        <taxon>Magnoliopsida</taxon>
        <taxon>eudicotyledons</taxon>
        <taxon>Gunneridae</taxon>
        <taxon>Pentapetalae</taxon>
        <taxon>asterids</taxon>
        <taxon>lamiids</taxon>
        <taxon>Lamiales</taxon>
        <taxon>Pedaliaceae</taxon>
        <taxon>Sesamum</taxon>
    </lineage>
</organism>
<dbReference type="Gene3D" id="2.170.150.80">
    <property type="entry name" value="NAC domain"/>
    <property type="match status" value="1"/>
</dbReference>
<keyword evidence="2" id="KW-0238">DNA-binding</keyword>
<dbReference type="PANTHER" id="PTHR31719:SF157">
    <property type="entry name" value="NAC TRANSCRIPTION FACTOR-LIKE PROTEIN"/>
    <property type="match status" value="1"/>
</dbReference>
<proteinExistence type="predicted"/>
<dbReference type="EMBL" id="JACGWJ010000002">
    <property type="protein sequence ID" value="KAL0436451.1"/>
    <property type="molecule type" value="Genomic_DNA"/>
</dbReference>
<dbReference type="GO" id="GO:0006355">
    <property type="term" value="P:regulation of DNA-templated transcription"/>
    <property type="evidence" value="ECO:0007669"/>
    <property type="project" value="InterPro"/>
</dbReference>
<accession>A0AAW2W8C2</accession>
<dbReference type="PANTHER" id="PTHR31719">
    <property type="entry name" value="NAC TRANSCRIPTION FACTOR 56"/>
    <property type="match status" value="1"/>
</dbReference>
<keyword evidence="3" id="KW-0804">Transcription</keyword>
<keyword evidence="4" id="KW-0539">Nucleus</keyword>
<feature type="domain" description="NAC" evidence="5">
    <location>
        <begin position="48"/>
        <end position="232"/>
    </location>
</feature>
<gene>
    <name evidence="6" type="ORF">Sradi_0353000</name>
</gene>
<evidence type="ECO:0000259" key="5">
    <source>
        <dbReference type="PROSITE" id="PS51005"/>
    </source>
</evidence>
<evidence type="ECO:0000256" key="3">
    <source>
        <dbReference type="ARBA" id="ARBA00023163"/>
    </source>
</evidence>
<sequence>MDMSASALAPYNVEVHYSAKLHTLANPTLIRYFSMEESPISNIQYIQYPPGIRFHPSDEELITYYLQRKVKSLPLPADVITDIELYSYNPWDLPSVFSFYLFSTDISFLIGFAKSNSSIHCLQNTGKSLSGEEEWYFFTPRDRKYPNGGRPNRTAASGYWKATGIDKPILSSTGSRRIGVKKDLVFYKGKPPKGLKMDWTMTEYRLPDATRTLSSKGSMRLDDWVLCRLKQKGNTSKNAEEDDQNSNEFLEYLPKIEELPSVYTENSADMLENNVISSEYHLIESSLVGHDPGVATIPRTTFQSHESGNSSSTICKPISGKWNTQTTFSLFQSFSGSVPGELMEENRRTNIQHPTNMIINEQKTVASRSGQVVDTMGRNTYHQHVSEGNRFGPNYSSHAYINLQELDLSALSENFLQQPTFRGAIHFN</sequence>
<protein>
    <submittedName>
        <fullName evidence="6">NAC transcription factor 56</fullName>
    </submittedName>
</protein>
<dbReference type="AlphaFoldDB" id="A0AAW2W8C2"/>
<reference evidence="6" key="1">
    <citation type="submission" date="2020-06" db="EMBL/GenBank/DDBJ databases">
        <authorList>
            <person name="Li T."/>
            <person name="Hu X."/>
            <person name="Zhang T."/>
            <person name="Song X."/>
            <person name="Zhang H."/>
            <person name="Dai N."/>
            <person name="Sheng W."/>
            <person name="Hou X."/>
            <person name="Wei L."/>
        </authorList>
    </citation>
    <scope>NUCLEOTIDE SEQUENCE</scope>
    <source>
        <strain evidence="6">G02</strain>
        <tissue evidence="6">Leaf</tissue>
    </source>
</reference>
<dbReference type="Pfam" id="PF02365">
    <property type="entry name" value="NAM"/>
    <property type="match status" value="1"/>
</dbReference>
<comment type="caution">
    <text evidence="6">The sequence shown here is derived from an EMBL/GenBank/DDBJ whole genome shotgun (WGS) entry which is preliminary data.</text>
</comment>
<evidence type="ECO:0000256" key="1">
    <source>
        <dbReference type="ARBA" id="ARBA00023015"/>
    </source>
</evidence>
<keyword evidence="1" id="KW-0805">Transcription regulation</keyword>
<dbReference type="PROSITE" id="PS51005">
    <property type="entry name" value="NAC"/>
    <property type="match status" value="1"/>
</dbReference>
<evidence type="ECO:0000313" key="6">
    <source>
        <dbReference type="EMBL" id="KAL0436451.1"/>
    </source>
</evidence>